<dbReference type="Proteomes" id="UP000530660">
    <property type="component" value="Unassembled WGS sequence"/>
</dbReference>
<organism evidence="1 2">
    <name type="scientific">Cyanidiococcus yangmingshanensis</name>
    <dbReference type="NCBI Taxonomy" id="2690220"/>
    <lineage>
        <taxon>Eukaryota</taxon>
        <taxon>Rhodophyta</taxon>
        <taxon>Bangiophyceae</taxon>
        <taxon>Cyanidiales</taxon>
        <taxon>Cyanidiaceae</taxon>
        <taxon>Cyanidiococcus</taxon>
    </lineage>
</organism>
<keyword evidence="2" id="KW-1185">Reference proteome</keyword>
<name>A0A7J7ISE6_9RHOD</name>
<accession>A0A7J7ISE6</accession>
<sequence length="189" mass="20827">MCDLRAPGVATRRKIIGGHGTTQSSGTVSWYGCDLSGYELALVGPERCVLVVDVRRWAVLGRWWSCLKYDATTVLLGYKTLSGKDHSDPSSRLMYVNGQDNEMACGTWVSTDSDPLLRGSGEPGRQTEGVDRLNNTPMLRQIGLQRTGGRLFGFRADERWVGATLWYDNGWAGLTARGVLYTMEKPAFG</sequence>
<gene>
    <name evidence="1" type="ORF">F1559_003903</name>
</gene>
<dbReference type="EMBL" id="VWRR01000001">
    <property type="protein sequence ID" value="KAF6005281.1"/>
    <property type="molecule type" value="Genomic_DNA"/>
</dbReference>
<dbReference type="PANTHER" id="PTHR47467:SF1">
    <property type="entry name" value="WD40 REPEAT-CONTAINING PROTEIN"/>
    <property type="match status" value="1"/>
</dbReference>
<protein>
    <submittedName>
        <fullName evidence="1">Uncharacterized protein</fullName>
    </submittedName>
</protein>
<proteinExistence type="predicted"/>
<dbReference type="OrthoDB" id="1972at2759"/>
<dbReference type="AlphaFoldDB" id="A0A7J7ISE6"/>
<dbReference type="PROSITE" id="PS51257">
    <property type="entry name" value="PROKAR_LIPOPROTEIN"/>
    <property type="match status" value="1"/>
</dbReference>
<reference evidence="1 2" key="1">
    <citation type="journal article" date="2020" name="J. Phycol.">
        <title>Comparative genome analysis reveals Cyanidiococcus gen. nov., a new extremophilic red algal genus sister to Cyanidioschyzon (Cyanidioschyzonaceae, Rhodophyta).</title>
        <authorList>
            <person name="Liu S.-L."/>
            <person name="Chiang Y.-R."/>
            <person name="Yoon H.S."/>
            <person name="Fu H.-Y."/>
        </authorList>
    </citation>
    <scope>NUCLEOTIDE SEQUENCE [LARGE SCALE GENOMIC DNA]</scope>
    <source>
        <strain evidence="1 2">THAL066</strain>
    </source>
</reference>
<dbReference type="PANTHER" id="PTHR47467">
    <property type="entry name" value="OS01G0867200 PROTEIN"/>
    <property type="match status" value="1"/>
</dbReference>
<evidence type="ECO:0000313" key="2">
    <source>
        <dbReference type="Proteomes" id="UP000530660"/>
    </source>
</evidence>
<evidence type="ECO:0000313" key="1">
    <source>
        <dbReference type="EMBL" id="KAF6005281.1"/>
    </source>
</evidence>
<comment type="caution">
    <text evidence="1">The sequence shown here is derived from an EMBL/GenBank/DDBJ whole genome shotgun (WGS) entry which is preliminary data.</text>
</comment>